<proteinExistence type="inferred from homology"/>
<evidence type="ECO:0000313" key="12">
    <source>
        <dbReference type="Proteomes" id="UP000680279"/>
    </source>
</evidence>
<gene>
    <name evidence="11" type="ORF">J1TS3_45020</name>
</gene>
<evidence type="ECO:0000256" key="9">
    <source>
        <dbReference type="ARBA" id="ARBA00022842"/>
    </source>
</evidence>
<dbReference type="Gene3D" id="3.40.50.300">
    <property type="entry name" value="P-loop containing nucleotide triphosphate hydrolases"/>
    <property type="match status" value="1"/>
</dbReference>
<evidence type="ECO:0000256" key="1">
    <source>
        <dbReference type="ARBA" id="ARBA00004496"/>
    </source>
</evidence>
<keyword evidence="12" id="KW-1185">Reference proteome</keyword>
<evidence type="ECO:0000313" key="11">
    <source>
        <dbReference type="EMBL" id="GIN23368.1"/>
    </source>
</evidence>
<sequence length="156" mass="18106">MKTYEIISNTPDDTLEIARRLGNMLEPADVLLLEGDLGAGKTTFTKGLASGLDIKRNVNSPTFTIIKEYQGRIPLYHMDVYRLEDSFEDLGFEEYFYGDGVTVVEWAKFIEDQLPQSHLDVHIYHEDHERRRIVFKPIGKRYEVLCKEFFDENPGN</sequence>
<protein>
    <recommendedName>
        <fullName evidence="3">tRNA threonylcarbamoyladenosine biosynthesis protein TsaE</fullName>
    </recommendedName>
    <alternativeName>
        <fullName evidence="10">t(6)A37 threonylcarbamoyladenosine biosynthesis protein TsaE</fullName>
    </alternativeName>
</protein>
<keyword evidence="9" id="KW-0460">Magnesium</keyword>
<comment type="subcellular location">
    <subcellularLocation>
        <location evidence="1">Cytoplasm</location>
    </subcellularLocation>
</comment>
<name>A0ABQ4KES9_9BACI</name>
<dbReference type="PANTHER" id="PTHR33540">
    <property type="entry name" value="TRNA THREONYLCARBAMOYLADENOSINE BIOSYNTHESIS PROTEIN TSAE"/>
    <property type="match status" value="1"/>
</dbReference>
<accession>A0ABQ4KES9</accession>
<evidence type="ECO:0000256" key="5">
    <source>
        <dbReference type="ARBA" id="ARBA00022694"/>
    </source>
</evidence>
<dbReference type="Proteomes" id="UP000680279">
    <property type="component" value="Unassembled WGS sequence"/>
</dbReference>
<evidence type="ECO:0000256" key="10">
    <source>
        <dbReference type="ARBA" id="ARBA00032441"/>
    </source>
</evidence>
<evidence type="ECO:0000256" key="3">
    <source>
        <dbReference type="ARBA" id="ARBA00019010"/>
    </source>
</evidence>
<keyword evidence="6" id="KW-0479">Metal-binding</keyword>
<evidence type="ECO:0000256" key="4">
    <source>
        <dbReference type="ARBA" id="ARBA00022490"/>
    </source>
</evidence>
<dbReference type="PANTHER" id="PTHR33540:SF2">
    <property type="entry name" value="TRNA THREONYLCARBAMOYLADENOSINE BIOSYNTHESIS PROTEIN TSAE"/>
    <property type="match status" value="1"/>
</dbReference>
<dbReference type="InterPro" id="IPR027417">
    <property type="entry name" value="P-loop_NTPase"/>
</dbReference>
<dbReference type="EMBL" id="BOQT01000033">
    <property type="protein sequence ID" value="GIN23368.1"/>
    <property type="molecule type" value="Genomic_DNA"/>
</dbReference>
<evidence type="ECO:0000256" key="2">
    <source>
        <dbReference type="ARBA" id="ARBA00007599"/>
    </source>
</evidence>
<dbReference type="NCBIfam" id="TIGR00150">
    <property type="entry name" value="T6A_YjeE"/>
    <property type="match status" value="1"/>
</dbReference>
<dbReference type="InterPro" id="IPR003442">
    <property type="entry name" value="T6A_TsaE"/>
</dbReference>
<dbReference type="RefSeq" id="WP_018706762.1">
    <property type="nucleotide sequence ID" value="NZ_BOQT01000033.1"/>
</dbReference>
<evidence type="ECO:0000256" key="6">
    <source>
        <dbReference type="ARBA" id="ARBA00022723"/>
    </source>
</evidence>
<keyword evidence="7" id="KW-0547">Nucleotide-binding</keyword>
<dbReference type="SUPFAM" id="SSF52540">
    <property type="entry name" value="P-loop containing nucleoside triphosphate hydrolases"/>
    <property type="match status" value="1"/>
</dbReference>
<evidence type="ECO:0000256" key="8">
    <source>
        <dbReference type="ARBA" id="ARBA00022840"/>
    </source>
</evidence>
<comment type="similarity">
    <text evidence="2">Belongs to the TsaE family.</text>
</comment>
<keyword evidence="4" id="KW-0963">Cytoplasm</keyword>
<dbReference type="Pfam" id="PF02367">
    <property type="entry name" value="TsaE"/>
    <property type="match status" value="1"/>
</dbReference>
<keyword evidence="8" id="KW-0067">ATP-binding</keyword>
<evidence type="ECO:0000256" key="7">
    <source>
        <dbReference type="ARBA" id="ARBA00022741"/>
    </source>
</evidence>
<organism evidence="11 12">
    <name type="scientific">Siminovitchia fordii</name>
    <dbReference type="NCBI Taxonomy" id="254759"/>
    <lineage>
        <taxon>Bacteria</taxon>
        <taxon>Bacillati</taxon>
        <taxon>Bacillota</taxon>
        <taxon>Bacilli</taxon>
        <taxon>Bacillales</taxon>
        <taxon>Bacillaceae</taxon>
        <taxon>Siminovitchia</taxon>
    </lineage>
</organism>
<keyword evidence="5" id="KW-0819">tRNA processing</keyword>
<comment type="caution">
    <text evidence="11">The sequence shown here is derived from an EMBL/GenBank/DDBJ whole genome shotgun (WGS) entry which is preliminary data.</text>
</comment>
<reference evidence="11 12" key="1">
    <citation type="submission" date="2021-03" db="EMBL/GenBank/DDBJ databases">
        <title>Antimicrobial resistance genes in bacteria isolated from Japanese honey, and their potential for conferring macrolide and lincosamide resistance in the American foulbrood pathogen Paenibacillus larvae.</title>
        <authorList>
            <person name="Okamoto M."/>
            <person name="Kumagai M."/>
            <person name="Kanamori H."/>
            <person name="Takamatsu D."/>
        </authorList>
    </citation>
    <scope>NUCLEOTIDE SEQUENCE [LARGE SCALE GENOMIC DNA]</scope>
    <source>
        <strain evidence="11 12">J1TS3</strain>
    </source>
</reference>